<dbReference type="PANTHER" id="PTHR46797:SF23">
    <property type="entry name" value="HTH-TYPE TRANSCRIPTIONAL REGULATOR SUTR"/>
    <property type="match status" value="1"/>
</dbReference>
<dbReference type="Gene3D" id="1.10.260.40">
    <property type="entry name" value="lambda repressor-like DNA-binding domains"/>
    <property type="match status" value="1"/>
</dbReference>
<evidence type="ECO:0000256" key="1">
    <source>
        <dbReference type="ARBA" id="ARBA00023015"/>
    </source>
</evidence>
<keyword evidence="2" id="KW-0238">DNA-binding</keyword>
<dbReference type="EMBL" id="JBIEKR010000003">
    <property type="protein sequence ID" value="MFG6272421.1"/>
    <property type="molecule type" value="Genomic_DNA"/>
</dbReference>
<evidence type="ECO:0000313" key="6">
    <source>
        <dbReference type="Proteomes" id="UP001605989"/>
    </source>
</evidence>
<dbReference type="RefSeq" id="WP_113855783.1">
    <property type="nucleotide sequence ID" value="NZ_CP011940.1"/>
</dbReference>
<dbReference type="InterPro" id="IPR010982">
    <property type="entry name" value="Lambda_DNA-bd_dom_sf"/>
</dbReference>
<dbReference type="InterPro" id="IPR001387">
    <property type="entry name" value="Cro/C1-type_HTH"/>
</dbReference>
<dbReference type="InterPro" id="IPR013096">
    <property type="entry name" value="Cupin_2"/>
</dbReference>
<name>A0ABW7DM19_9FIRM</name>
<dbReference type="CDD" id="cd00093">
    <property type="entry name" value="HTH_XRE"/>
    <property type="match status" value="1"/>
</dbReference>
<dbReference type="SMART" id="SM00530">
    <property type="entry name" value="HTH_XRE"/>
    <property type="match status" value="1"/>
</dbReference>
<dbReference type="Gene3D" id="2.60.120.10">
    <property type="entry name" value="Jelly Rolls"/>
    <property type="match status" value="1"/>
</dbReference>
<evidence type="ECO:0000256" key="3">
    <source>
        <dbReference type="ARBA" id="ARBA00023163"/>
    </source>
</evidence>
<proteinExistence type="predicted"/>
<dbReference type="PROSITE" id="PS50943">
    <property type="entry name" value="HTH_CROC1"/>
    <property type="match status" value="1"/>
</dbReference>
<dbReference type="InterPro" id="IPR014710">
    <property type="entry name" value="RmlC-like_jellyroll"/>
</dbReference>
<dbReference type="Pfam" id="PF07883">
    <property type="entry name" value="Cupin_2"/>
    <property type="match status" value="1"/>
</dbReference>
<accession>A0ABW7DM19</accession>
<evidence type="ECO:0000313" key="5">
    <source>
        <dbReference type="EMBL" id="MFG6272421.1"/>
    </source>
</evidence>
<keyword evidence="1" id="KW-0805">Transcription regulation</keyword>
<evidence type="ECO:0000259" key="4">
    <source>
        <dbReference type="PROSITE" id="PS50943"/>
    </source>
</evidence>
<protein>
    <submittedName>
        <fullName evidence="5">Helix-turn-helix domain-containing protein</fullName>
    </submittedName>
</protein>
<dbReference type="Proteomes" id="UP001605989">
    <property type="component" value="Unassembled WGS sequence"/>
</dbReference>
<gene>
    <name evidence="5" type="ORF">ACGTZG_04390</name>
</gene>
<keyword evidence="3" id="KW-0804">Transcription</keyword>
<sequence>MDTIHFIVSQNIRKIRSEKNISLEELAKISGVSKSMLAQIEKGKGNPSLSTLWKIANGLMIPFDALVARPQSPYEIVRLSNLDPIIGVKGVRNYVLFPGNELQKFSIYYMDVELGVTWESDRHMRGTIEFITVFSGVLELTIEDKLFRLSEKDSIRFKADVHHVYKNAGEGRLIFHNILYNP</sequence>
<feature type="domain" description="HTH cro/C1-type" evidence="4">
    <location>
        <begin position="12"/>
        <end position="66"/>
    </location>
</feature>
<comment type="caution">
    <text evidence="5">The sequence shown here is derived from an EMBL/GenBank/DDBJ whole genome shotgun (WGS) entry which is preliminary data.</text>
</comment>
<organism evidence="5 6">
    <name type="scientific">Megasphaera hexanoica</name>
    <dbReference type="NCBI Taxonomy" id="1675036"/>
    <lineage>
        <taxon>Bacteria</taxon>
        <taxon>Bacillati</taxon>
        <taxon>Bacillota</taxon>
        <taxon>Negativicutes</taxon>
        <taxon>Veillonellales</taxon>
        <taxon>Veillonellaceae</taxon>
        <taxon>Megasphaera</taxon>
    </lineage>
</organism>
<keyword evidence="6" id="KW-1185">Reference proteome</keyword>
<dbReference type="InterPro" id="IPR050807">
    <property type="entry name" value="TransReg_Diox_bact_type"/>
</dbReference>
<reference evidence="5 6" key="1">
    <citation type="submission" date="2024-10" db="EMBL/GenBank/DDBJ databases">
        <authorList>
            <person name="Sang B.-I."/>
            <person name="Prabhaharan D."/>
        </authorList>
    </citation>
    <scope>NUCLEOTIDE SEQUENCE [LARGE SCALE GENOMIC DNA]</scope>
    <source>
        <strain evidence="5 6">MH</strain>
    </source>
</reference>
<dbReference type="SUPFAM" id="SSF51182">
    <property type="entry name" value="RmlC-like cupins"/>
    <property type="match status" value="1"/>
</dbReference>
<dbReference type="PANTHER" id="PTHR46797">
    <property type="entry name" value="HTH-TYPE TRANSCRIPTIONAL REGULATOR"/>
    <property type="match status" value="1"/>
</dbReference>
<dbReference type="Pfam" id="PF01381">
    <property type="entry name" value="HTH_3"/>
    <property type="match status" value="1"/>
</dbReference>
<dbReference type="SUPFAM" id="SSF47413">
    <property type="entry name" value="lambda repressor-like DNA-binding domains"/>
    <property type="match status" value="1"/>
</dbReference>
<evidence type="ECO:0000256" key="2">
    <source>
        <dbReference type="ARBA" id="ARBA00023125"/>
    </source>
</evidence>
<dbReference type="CDD" id="cd02209">
    <property type="entry name" value="cupin_XRE_C"/>
    <property type="match status" value="1"/>
</dbReference>
<dbReference type="InterPro" id="IPR011051">
    <property type="entry name" value="RmlC_Cupin_sf"/>
</dbReference>